<evidence type="ECO:0000256" key="1">
    <source>
        <dbReference type="SAM" id="Phobius"/>
    </source>
</evidence>
<dbReference type="EMBL" id="NXFY01000012">
    <property type="protein sequence ID" value="PHO17795.1"/>
    <property type="molecule type" value="Genomic_DNA"/>
</dbReference>
<gene>
    <name evidence="2" type="ORF">AMOL_2450</name>
    <name evidence="3" type="ORF">CPU12_08535</name>
</gene>
<evidence type="ECO:0000313" key="3">
    <source>
        <dbReference type="EMBL" id="PHO17795.1"/>
    </source>
</evidence>
<reference evidence="3 4" key="1">
    <citation type="submission" date="2017-09" db="EMBL/GenBank/DDBJ databases">
        <title>Arcobacter canalis sp. nov., a new species isolated from a water canal contaminated with urban sewage.</title>
        <authorList>
            <person name="Perez-Cataluna A."/>
            <person name="Salas-Masso N."/>
            <person name="Figueras M.J."/>
        </authorList>
    </citation>
    <scope>NUCLEOTIDE SEQUENCE [LARGE SCALE GENOMIC DNA]</scope>
    <source>
        <strain evidence="3 4">F98-3</strain>
    </source>
</reference>
<accession>A0A2G1DH27</accession>
<dbReference type="RefSeq" id="WP_099342687.1">
    <property type="nucleotide sequence ID" value="NZ_CP032098.1"/>
</dbReference>
<organism evidence="3 4">
    <name type="scientific">Malaciobacter molluscorum LMG 25693</name>
    <dbReference type="NCBI Taxonomy" id="870501"/>
    <lineage>
        <taxon>Bacteria</taxon>
        <taxon>Pseudomonadati</taxon>
        <taxon>Campylobacterota</taxon>
        <taxon>Epsilonproteobacteria</taxon>
        <taxon>Campylobacterales</taxon>
        <taxon>Arcobacteraceae</taxon>
        <taxon>Malaciobacter</taxon>
    </lineage>
</organism>
<proteinExistence type="predicted"/>
<evidence type="ECO:0000313" key="2">
    <source>
        <dbReference type="EMBL" id="AXX93392.1"/>
    </source>
</evidence>
<dbReference type="Proteomes" id="UP000262712">
    <property type="component" value="Chromosome"/>
</dbReference>
<protein>
    <submittedName>
        <fullName evidence="3">Uncharacterized protein</fullName>
    </submittedName>
</protein>
<keyword evidence="4" id="KW-1185">Reference proteome</keyword>
<keyword evidence="1" id="KW-0472">Membrane</keyword>
<name>A0A2G1DH27_9BACT</name>
<dbReference type="KEGG" id="amol:AMOL_2450"/>
<dbReference type="Proteomes" id="UP000221222">
    <property type="component" value="Unassembled WGS sequence"/>
</dbReference>
<keyword evidence="1" id="KW-1133">Transmembrane helix</keyword>
<feature type="transmembrane region" description="Helical" evidence="1">
    <location>
        <begin position="285"/>
        <end position="303"/>
    </location>
</feature>
<dbReference type="EMBL" id="CP032098">
    <property type="protein sequence ID" value="AXX93392.1"/>
    <property type="molecule type" value="Genomic_DNA"/>
</dbReference>
<evidence type="ECO:0000313" key="5">
    <source>
        <dbReference type="Proteomes" id="UP000262712"/>
    </source>
</evidence>
<keyword evidence="1" id="KW-0812">Transmembrane</keyword>
<evidence type="ECO:0000313" key="4">
    <source>
        <dbReference type="Proteomes" id="UP000221222"/>
    </source>
</evidence>
<dbReference type="AlphaFoldDB" id="A0A2G1DH27"/>
<reference evidence="2 5" key="2">
    <citation type="submission" date="2018-08" db="EMBL/GenBank/DDBJ databases">
        <title>Complete genome of the Arcobacter molluscorum type strain LMG 25693.</title>
        <authorList>
            <person name="Miller W.G."/>
            <person name="Yee E."/>
            <person name="Bono J.L."/>
        </authorList>
    </citation>
    <scope>NUCLEOTIDE SEQUENCE [LARGE SCALE GENOMIC DNA]</scope>
    <source>
        <strain evidence="2 5">CECT 7696</strain>
    </source>
</reference>
<sequence length="521" mass="61098">MFGNYSLYIGAIKNNNSLKLDYKKLENGQINESSQSIFISKDEILPRDAVHKINASQKEIDKTYISTLLMSDDTKLVKRNLSKRLKDYATTNLNNEFDIAISKNKLFETRHYFEATGIDYIYSTFHILNSFIEKNPYTNSLIVLFFNNKGYIVILNSKGQIQYAKVVNFTTFESVKNTKFYDNDVIGQKLFDELHFFEVTDTINSVINEFYKTTNDVFIEEIRFLYTVKQLDENQIDEIKNELMLDVFYHPISIEEELFELVKDKRQHKSFIIPRKKRSKNRTKILLTFLSIIIVVLVGYLTIPLKELMQENKALNEKKEVIVQKEFSLPNHVERNLIIKNKVKDIFDIIPFDVVLKQLEITKDTSTITADFLSDDIYIKTMQPQLLKLYKDSKVDFEEKKDVVYHGVIENSGAKQVETKMKIYKETYITDEFIPIIRVTEQLETLFPKDTKINFKSSFKSDVITFNYAVSIVVKDPKVFFDIIDRLNNELYSIHISYPLTFTNTEAGIQIDFILQFHQPK</sequence>